<evidence type="ECO:0000313" key="9">
    <source>
        <dbReference type="Proteomes" id="UP000692954"/>
    </source>
</evidence>
<evidence type="ECO:0000256" key="5">
    <source>
        <dbReference type="ARBA" id="ARBA00023125"/>
    </source>
</evidence>
<keyword evidence="9" id="KW-1185">Reference proteome</keyword>
<proteinExistence type="inferred from homology"/>
<dbReference type="GO" id="GO:0003677">
    <property type="term" value="F:DNA binding"/>
    <property type="evidence" value="ECO:0007669"/>
    <property type="project" value="UniProtKB-KW"/>
</dbReference>
<evidence type="ECO:0000256" key="4">
    <source>
        <dbReference type="ARBA" id="ARBA00022833"/>
    </source>
</evidence>
<keyword evidence="5" id="KW-0238">DNA-binding</keyword>
<evidence type="ECO:0008006" key="10">
    <source>
        <dbReference type="Google" id="ProtNLM"/>
    </source>
</evidence>
<feature type="domain" description="Replication protein A OB" evidence="7">
    <location>
        <begin position="331"/>
        <end position="412"/>
    </location>
</feature>
<gene>
    <name evidence="8" type="ORF">PSON_ATCC_30995.1.T0110483</name>
</gene>
<dbReference type="Pfam" id="PF16900">
    <property type="entry name" value="REPA_OB_2"/>
    <property type="match status" value="1"/>
</dbReference>
<comment type="similarity">
    <text evidence="1">Belongs to the replication factor A protein 1 family.</text>
</comment>
<dbReference type="Proteomes" id="UP000692954">
    <property type="component" value="Unassembled WGS sequence"/>
</dbReference>
<evidence type="ECO:0000259" key="7">
    <source>
        <dbReference type="Pfam" id="PF16900"/>
    </source>
</evidence>
<evidence type="ECO:0000259" key="6">
    <source>
        <dbReference type="Pfam" id="PF08646"/>
    </source>
</evidence>
<dbReference type="PANTHER" id="PTHR47165">
    <property type="entry name" value="OS03G0429900 PROTEIN"/>
    <property type="match status" value="1"/>
</dbReference>
<evidence type="ECO:0000256" key="1">
    <source>
        <dbReference type="ARBA" id="ARBA00005690"/>
    </source>
</evidence>
<protein>
    <recommendedName>
        <fullName evidence="10">Replication protein A subunit</fullName>
    </recommendedName>
</protein>
<dbReference type="FunFam" id="2.40.50.140:FF:000041">
    <property type="entry name" value="Replication protein A subunit"/>
    <property type="match status" value="1"/>
</dbReference>
<dbReference type="InterPro" id="IPR013955">
    <property type="entry name" value="Rep_factor-A_C"/>
</dbReference>
<feature type="domain" description="Replication factor A C-terminal" evidence="6">
    <location>
        <begin position="475"/>
        <end position="608"/>
    </location>
</feature>
<keyword evidence="2" id="KW-0479">Metal-binding</keyword>
<name>A0A8S1KRA0_9CILI</name>
<dbReference type="PANTHER" id="PTHR47165:SF4">
    <property type="entry name" value="OS03G0429900 PROTEIN"/>
    <property type="match status" value="1"/>
</dbReference>
<evidence type="ECO:0000313" key="8">
    <source>
        <dbReference type="EMBL" id="CAD8057969.1"/>
    </source>
</evidence>
<dbReference type="Pfam" id="PF08646">
    <property type="entry name" value="Rep_fac-A_C"/>
    <property type="match status" value="1"/>
</dbReference>
<dbReference type="EMBL" id="CAJJDN010000011">
    <property type="protein sequence ID" value="CAD8057969.1"/>
    <property type="molecule type" value="Genomic_DNA"/>
</dbReference>
<organism evidence="8 9">
    <name type="scientific">Paramecium sonneborni</name>
    <dbReference type="NCBI Taxonomy" id="65129"/>
    <lineage>
        <taxon>Eukaryota</taxon>
        <taxon>Sar</taxon>
        <taxon>Alveolata</taxon>
        <taxon>Ciliophora</taxon>
        <taxon>Intramacronucleata</taxon>
        <taxon>Oligohymenophorea</taxon>
        <taxon>Peniculida</taxon>
        <taxon>Parameciidae</taxon>
        <taxon>Paramecium</taxon>
    </lineage>
</organism>
<dbReference type="AlphaFoldDB" id="A0A8S1KRA0"/>
<keyword evidence="4" id="KW-0862">Zinc</keyword>
<dbReference type="GO" id="GO:0008270">
    <property type="term" value="F:zinc ion binding"/>
    <property type="evidence" value="ECO:0007669"/>
    <property type="project" value="UniProtKB-KW"/>
</dbReference>
<evidence type="ECO:0000256" key="3">
    <source>
        <dbReference type="ARBA" id="ARBA00022771"/>
    </source>
</evidence>
<dbReference type="InterPro" id="IPR031657">
    <property type="entry name" value="REPA_OB_2"/>
</dbReference>
<dbReference type="OrthoDB" id="1751331at2759"/>
<sequence length="631" mass="73724">MNIHLDTSLNKIEELFYNREQNLNQFQFNMLQFKLNGYKEKKLLKDQTLIETNLNDGKYNQSAILTGKAADLIKKLTNEQFINVNSMVIQLIKWKLAYIKKEQTYLIIIYEFIDIASLNGDLNLFTHYQVDQQIPVQRKVKLFIQKNKLNRNTSPNTSSMKKVKIENSTFCQGSFIIDDNLLNLSILDTPACIKQQIQFKEHQQQQQIQQQEIIKISSMYPNMKKWVLEGRIIFKSQQLDFRCKRSETIKKYFKIIILDCEQEIITGLFFEAINKFFSLLQEGKVYTFKNGCIGQDKTNGTKKINFNEYSIITESQNYIIPSLPQFNFQTLQEIETLQHNTIVDVVGVIQGIKQSSEICKSFIILDHTARLTIKLWGQQYAEVNFQKGEIIVFKGLKFQNTNFKSLNSDFQTMIIQNQNLNEVKKLKSWLAGKDIDTIMKQNSDNSTINLSQLEQYAFQLLNQGKNQQATYKYIFGYIIEINDYNNMYPSCPNIRCKSKMEEISSRKTFRCKKCLLENDSPKFSFILKVTIMDEFTNIKAVIFDEIAVKLLGVTADQLRSINSEDQRNIFLSKAFSYKKMKIQIQFKDFQGQTQTQYNVQEMIDVDYKLLALQAIETLDEVDNLLNLSLIL</sequence>
<evidence type="ECO:0000256" key="2">
    <source>
        <dbReference type="ARBA" id="ARBA00022723"/>
    </source>
</evidence>
<keyword evidence="3" id="KW-0863">Zinc-finger</keyword>
<comment type="caution">
    <text evidence="8">The sequence shown here is derived from an EMBL/GenBank/DDBJ whole genome shotgun (WGS) entry which is preliminary data.</text>
</comment>
<accession>A0A8S1KRA0</accession>
<reference evidence="8" key="1">
    <citation type="submission" date="2021-01" db="EMBL/GenBank/DDBJ databases">
        <authorList>
            <consortium name="Genoscope - CEA"/>
            <person name="William W."/>
        </authorList>
    </citation>
    <scope>NUCLEOTIDE SEQUENCE</scope>
</reference>